<reference evidence="9 10" key="1">
    <citation type="submission" date="2016-05" db="EMBL/GenBank/DDBJ databases">
        <title>Comparative genomics of biotechnologically important yeasts.</title>
        <authorList>
            <consortium name="DOE Joint Genome Institute"/>
            <person name="Riley R."/>
            <person name="Haridas S."/>
            <person name="Wolfe K.H."/>
            <person name="Lopes M.R."/>
            <person name="Hittinger C.T."/>
            <person name="Goker M."/>
            <person name="Salamov A."/>
            <person name="Wisecaver J."/>
            <person name="Long T.M."/>
            <person name="Aerts A.L."/>
            <person name="Barry K."/>
            <person name="Choi C."/>
            <person name="Clum A."/>
            <person name="Coughlan A.Y."/>
            <person name="Deshpande S."/>
            <person name="Douglass A.P."/>
            <person name="Hanson S.J."/>
            <person name="Klenk H.-P."/>
            <person name="LaButti K."/>
            <person name="Lapidus A."/>
            <person name="Lindquist E."/>
            <person name="Lipzen A."/>
            <person name="Meier-kolthoff J.P."/>
            <person name="Ohm R.A."/>
            <person name="Otillar R.P."/>
            <person name="Pangilinan J."/>
            <person name="Peng Y."/>
            <person name="Rokas A."/>
            <person name="Rosa C.A."/>
            <person name="Scheuner C."/>
            <person name="Sibirny A.A."/>
            <person name="Slot J.C."/>
            <person name="Stielow J.B."/>
            <person name="Sun H."/>
            <person name="Kurtzman C.P."/>
            <person name="Blackwell M."/>
            <person name="Grigoriev I.V."/>
            <person name="Jeffries T.W."/>
        </authorList>
    </citation>
    <scope>NUCLEOTIDE SEQUENCE [LARGE SCALE GENOMIC DNA]</scope>
    <source>
        <strain evidence="9 10">NRRL YB-4993</strain>
    </source>
</reference>
<dbReference type="FunFam" id="3.30.40.10:FF:000595">
    <property type="entry name" value="MAG2p Cytoplasmic protein"/>
    <property type="match status" value="1"/>
</dbReference>
<dbReference type="EMBL" id="LXTC01000002">
    <property type="protein sequence ID" value="OBA22311.1"/>
    <property type="molecule type" value="Genomic_DNA"/>
</dbReference>
<feature type="region of interest" description="Disordered" evidence="7">
    <location>
        <begin position="1"/>
        <end position="32"/>
    </location>
</feature>
<dbReference type="GO" id="GO:0008270">
    <property type="term" value="F:zinc ion binding"/>
    <property type="evidence" value="ECO:0007669"/>
    <property type="project" value="UniProtKB-KW"/>
</dbReference>
<dbReference type="SMART" id="SM00184">
    <property type="entry name" value="RING"/>
    <property type="match status" value="1"/>
</dbReference>
<keyword evidence="10" id="KW-1185">Reference proteome</keyword>
<feature type="domain" description="RING-type" evidence="8">
    <location>
        <begin position="140"/>
        <end position="195"/>
    </location>
</feature>
<organism evidence="9 10">
    <name type="scientific">Metschnikowia bicuspidata var. bicuspidata NRRL YB-4993</name>
    <dbReference type="NCBI Taxonomy" id="869754"/>
    <lineage>
        <taxon>Eukaryota</taxon>
        <taxon>Fungi</taxon>
        <taxon>Dikarya</taxon>
        <taxon>Ascomycota</taxon>
        <taxon>Saccharomycotina</taxon>
        <taxon>Pichiomycetes</taxon>
        <taxon>Metschnikowiaceae</taxon>
        <taxon>Metschnikowia</taxon>
    </lineage>
</organism>
<dbReference type="Gene3D" id="3.30.40.10">
    <property type="entry name" value="Zinc/RING finger domain, C3HC4 (zinc finger)"/>
    <property type="match status" value="1"/>
</dbReference>
<dbReference type="RefSeq" id="XP_018712807.1">
    <property type="nucleotide sequence ID" value="XM_018858753.1"/>
</dbReference>
<evidence type="ECO:0000259" key="8">
    <source>
        <dbReference type="PROSITE" id="PS50089"/>
    </source>
</evidence>
<keyword evidence="2" id="KW-0963">Cytoplasm</keyword>
<keyword evidence="4 6" id="KW-0863">Zinc-finger</keyword>
<dbReference type="OrthoDB" id="302966at2759"/>
<evidence type="ECO:0000256" key="1">
    <source>
        <dbReference type="ARBA" id="ARBA00004496"/>
    </source>
</evidence>
<evidence type="ECO:0000256" key="5">
    <source>
        <dbReference type="ARBA" id="ARBA00022833"/>
    </source>
</evidence>
<feature type="region of interest" description="Disordered" evidence="7">
    <location>
        <begin position="474"/>
        <end position="493"/>
    </location>
</feature>
<proteinExistence type="predicted"/>
<dbReference type="PANTHER" id="PTHR12983">
    <property type="entry name" value="RING FINGER 10 FAMILY MEMBER"/>
    <property type="match status" value="1"/>
</dbReference>
<dbReference type="AlphaFoldDB" id="A0A1A0HE91"/>
<feature type="compositionally biased region" description="Basic residues" evidence="7">
    <location>
        <begin position="591"/>
        <end position="604"/>
    </location>
</feature>
<dbReference type="GO" id="GO:0045944">
    <property type="term" value="P:positive regulation of transcription by RNA polymerase II"/>
    <property type="evidence" value="ECO:0007669"/>
    <property type="project" value="TreeGrafter"/>
</dbReference>
<evidence type="ECO:0000256" key="7">
    <source>
        <dbReference type="SAM" id="MobiDB-lite"/>
    </source>
</evidence>
<comment type="caution">
    <text evidence="9">The sequence shown here is derived from an EMBL/GenBank/DDBJ whole genome shotgun (WGS) entry which is preliminary data.</text>
</comment>
<feature type="compositionally biased region" description="Basic and acidic residues" evidence="7">
    <location>
        <begin position="474"/>
        <end position="490"/>
    </location>
</feature>
<dbReference type="PROSITE" id="PS00518">
    <property type="entry name" value="ZF_RING_1"/>
    <property type="match status" value="1"/>
</dbReference>
<dbReference type="PANTHER" id="PTHR12983:SF9">
    <property type="entry name" value="E3 UBIQUITIN-PROTEIN LIGASE RNF10"/>
    <property type="match status" value="1"/>
</dbReference>
<dbReference type="InterPro" id="IPR027370">
    <property type="entry name" value="Znf-RING_euk"/>
</dbReference>
<dbReference type="SUPFAM" id="SSF57850">
    <property type="entry name" value="RING/U-box"/>
    <property type="match status" value="1"/>
</dbReference>
<evidence type="ECO:0000256" key="2">
    <source>
        <dbReference type="ARBA" id="ARBA00022490"/>
    </source>
</evidence>
<sequence length="604" mass="69453">MSNSNLDGREGAKPKNKKKLPRINRNDDFSEHIERQVKANKKYSGSSRKNQISINHLLDFLLYRDLTEYHQNHHRPRRLSSNRPRVSKKKLFLHGMRFINVNYKFVVDHRKSYRPQQIDPNVPVDTQDILRIIVPKGNACPICLSEELVAPRMVTACGHILCLTCLLSLLESEVPTKMKKESKAVVEKYNDCPLCGSIIRKQDVKPVQIDNVDERFEVPKIGDEVVLSLMTRSADSVVPAPSWLDAGSLRETFPWANQEEPDLSQYLRFFKGDFSYLSQMYEQEKTDLRKALELDQELYDDDGTFYKLAFKSIDNDLQEWASKFSSDFTDRSSKEPAKQAPDPHQPTFYYYQTGFKSSSTYVLSPLDMKVLKTSFNLDYTQLPFSVIAKVENIKFEELDSETAATKYKYLLHLPLGTSIGFLECNWQNNEYISKDLWDAFKPSLQKRTKSSSRKFKKEELDRRRAVNEEERRAREYIERENNGGNSRHDAGQGADSWMPLALFGSLTITDHRELPALSGETAETEPNSNSAEVSDGEAGGGSPQLQKSVWGMKIPKTDSRHVEEEDAWDAEEMIRKAREEIARYEAENPSGKKKKKKKFILLSS</sequence>
<dbReference type="InterPro" id="IPR017907">
    <property type="entry name" value="Znf_RING_CS"/>
</dbReference>
<dbReference type="PROSITE" id="PS50089">
    <property type="entry name" value="ZF_RING_2"/>
    <property type="match status" value="1"/>
</dbReference>
<evidence type="ECO:0000256" key="6">
    <source>
        <dbReference type="PROSITE-ProRule" id="PRU00175"/>
    </source>
</evidence>
<gene>
    <name evidence="9" type="ORF">METBIDRAFT_77754</name>
</gene>
<dbReference type="GeneID" id="30031729"/>
<dbReference type="InterPro" id="IPR013083">
    <property type="entry name" value="Znf_RING/FYVE/PHD"/>
</dbReference>
<name>A0A1A0HE91_9ASCO</name>
<comment type="subcellular location">
    <subcellularLocation>
        <location evidence="1">Cytoplasm</location>
    </subcellularLocation>
</comment>
<dbReference type="Pfam" id="PF13445">
    <property type="entry name" value="zf-RING_UBOX"/>
    <property type="match status" value="1"/>
</dbReference>
<evidence type="ECO:0000313" key="10">
    <source>
        <dbReference type="Proteomes" id="UP000092555"/>
    </source>
</evidence>
<keyword evidence="5" id="KW-0862">Zinc</keyword>
<dbReference type="Proteomes" id="UP000092555">
    <property type="component" value="Unassembled WGS sequence"/>
</dbReference>
<keyword evidence="3" id="KW-0479">Metal-binding</keyword>
<dbReference type="GO" id="GO:0000976">
    <property type="term" value="F:transcription cis-regulatory region binding"/>
    <property type="evidence" value="ECO:0007669"/>
    <property type="project" value="TreeGrafter"/>
</dbReference>
<evidence type="ECO:0000256" key="4">
    <source>
        <dbReference type="ARBA" id="ARBA00022771"/>
    </source>
</evidence>
<dbReference type="InterPro" id="IPR001841">
    <property type="entry name" value="Znf_RING"/>
</dbReference>
<evidence type="ECO:0000256" key="3">
    <source>
        <dbReference type="ARBA" id="ARBA00022723"/>
    </source>
</evidence>
<evidence type="ECO:0000313" key="9">
    <source>
        <dbReference type="EMBL" id="OBA22311.1"/>
    </source>
</evidence>
<dbReference type="GO" id="GO:0005737">
    <property type="term" value="C:cytoplasm"/>
    <property type="evidence" value="ECO:0007669"/>
    <property type="project" value="UniProtKB-SubCell"/>
</dbReference>
<protein>
    <recommendedName>
        <fullName evidence="8">RING-type domain-containing protein</fullName>
    </recommendedName>
</protein>
<dbReference type="STRING" id="869754.A0A1A0HE91"/>
<feature type="region of interest" description="Disordered" evidence="7">
    <location>
        <begin position="583"/>
        <end position="604"/>
    </location>
</feature>
<accession>A0A1A0HE91</accession>
<feature type="region of interest" description="Disordered" evidence="7">
    <location>
        <begin position="519"/>
        <end position="568"/>
    </location>
</feature>
<dbReference type="InterPro" id="IPR039739">
    <property type="entry name" value="MAG2/RNF10"/>
</dbReference>